<evidence type="ECO:0000313" key="2">
    <source>
        <dbReference type="Proteomes" id="UP000664032"/>
    </source>
</evidence>
<keyword evidence="2" id="KW-1185">Reference proteome</keyword>
<proteinExistence type="predicted"/>
<dbReference type="Proteomes" id="UP000664032">
    <property type="component" value="Unassembled WGS sequence"/>
</dbReference>
<reference evidence="1" key="1">
    <citation type="submission" date="2021-10" db="EMBL/GenBank/DDBJ databases">
        <title>Psilocybe cubensis genome.</title>
        <authorList>
            <person name="Mckernan K.J."/>
            <person name="Crawford S."/>
            <person name="Trippe A."/>
            <person name="Kane L.T."/>
            <person name="Mclaughlin S."/>
        </authorList>
    </citation>
    <scope>NUCLEOTIDE SEQUENCE</scope>
    <source>
        <strain evidence="1">MGC-MH-2018</strain>
    </source>
</reference>
<accession>A0ACB8HET0</accession>
<protein>
    <submittedName>
        <fullName evidence="1">Uncharacterized protein</fullName>
    </submittedName>
</protein>
<evidence type="ECO:0000313" key="1">
    <source>
        <dbReference type="EMBL" id="KAH9486441.1"/>
    </source>
</evidence>
<dbReference type="EMBL" id="JAFIQS020000001">
    <property type="protein sequence ID" value="KAH9486441.1"/>
    <property type="molecule type" value="Genomic_DNA"/>
</dbReference>
<name>A0ACB8HET0_PSICU</name>
<comment type="caution">
    <text evidence="1">The sequence shown here is derived from an EMBL/GenBank/DDBJ whole genome shotgun (WGS) entry which is preliminary data.</text>
</comment>
<organism evidence="1 2">
    <name type="scientific">Psilocybe cubensis</name>
    <name type="common">Psychedelic mushroom</name>
    <name type="synonym">Stropharia cubensis</name>
    <dbReference type="NCBI Taxonomy" id="181762"/>
    <lineage>
        <taxon>Eukaryota</taxon>
        <taxon>Fungi</taxon>
        <taxon>Dikarya</taxon>
        <taxon>Basidiomycota</taxon>
        <taxon>Agaricomycotina</taxon>
        <taxon>Agaricomycetes</taxon>
        <taxon>Agaricomycetidae</taxon>
        <taxon>Agaricales</taxon>
        <taxon>Agaricineae</taxon>
        <taxon>Strophariaceae</taxon>
        <taxon>Psilocybe</taxon>
    </lineage>
</organism>
<sequence>MSDANSSIINGGCFCGAARYQVTGRPILSAYCHCTLCQRLNASAFILSVHFSSTNFSWTHDEPHLNSIESYSVSTKPWKIRWRCKNCGCCIASNNLQNNKWSVYGGQFDRDENGKIIGWETIKPTAHIFYETKMIDIQDDLGKWAGYEGVSERLA</sequence>
<gene>
    <name evidence="1" type="ORF">JR316_0000506</name>
</gene>